<dbReference type="PANTHER" id="PTHR31157:SF1">
    <property type="entry name" value="SCP DOMAIN-CONTAINING PROTEIN"/>
    <property type="match status" value="1"/>
</dbReference>
<dbReference type="Pfam" id="PF00188">
    <property type="entry name" value="CAP"/>
    <property type="match status" value="1"/>
</dbReference>
<protein>
    <submittedName>
        <fullName evidence="3">CAP domain-containing protein</fullName>
    </submittedName>
</protein>
<dbReference type="InterPro" id="IPR014044">
    <property type="entry name" value="CAP_dom"/>
</dbReference>
<dbReference type="Gene3D" id="3.40.33.10">
    <property type="entry name" value="CAP"/>
    <property type="match status" value="1"/>
</dbReference>
<feature type="signal peptide" evidence="1">
    <location>
        <begin position="1"/>
        <end position="28"/>
    </location>
</feature>
<feature type="chain" id="PRO_5043442579" evidence="1">
    <location>
        <begin position="29"/>
        <end position="162"/>
    </location>
</feature>
<evidence type="ECO:0000256" key="1">
    <source>
        <dbReference type="SAM" id="SignalP"/>
    </source>
</evidence>
<dbReference type="EMBL" id="JACKVC010000026">
    <property type="protein sequence ID" value="MCV7392167.1"/>
    <property type="molecule type" value="Genomic_DNA"/>
</dbReference>
<dbReference type="CDD" id="cd05379">
    <property type="entry name" value="CAP_bacterial"/>
    <property type="match status" value="1"/>
</dbReference>
<proteinExistence type="predicted"/>
<comment type="caution">
    <text evidence="3">The sequence shown here is derived from an EMBL/GenBank/DDBJ whole genome shotgun (WGS) entry which is preliminary data.</text>
</comment>
<name>A0AAW5TCN8_9MYCO</name>
<sequence>MTVSRQWGLTAVLMVSGALLAGAPPAGADNKRLNDGVVANVYTVQRQAGCTTDLKIDKRLQQAAEWHTRDVLGNRALDGELGSDGSTSQDRAQAAGFRGRVAQTVAINPALAISGLDLLNRWYHDPVAYAVMADCANTAIGVWSEHSLDRTVVVAVYGQPEA</sequence>
<gene>
    <name evidence="3" type="ORF">H5P34_29345</name>
</gene>
<reference evidence="3" key="2">
    <citation type="journal article" date="2022" name="BMC Genomics">
        <title>Comparative genome analysis of mycobacteria focusing on tRNA and non-coding RNA.</title>
        <authorList>
            <person name="Behra P.R.K."/>
            <person name="Pettersson B.M.F."/>
            <person name="Ramesh M."/>
            <person name="Das S."/>
            <person name="Dasgupta S."/>
            <person name="Kirsebom L.A."/>
        </authorList>
    </citation>
    <scope>NUCLEOTIDE SEQUENCE</scope>
    <source>
        <strain evidence="3">DSM 44242</strain>
    </source>
</reference>
<feature type="domain" description="SCP" evidence="2">
    <location>
        <begin position="46"/>
        <end position="155"/>
    </location>
</feature>
<keyword evidence="1" id="KW-0732">Signal</keyword>
<reference evidence="3" key="1">
    <citation type="submission" date="2020-07" db="EMBL/GenBank/DDBJ databases">
        <authorList>
            <person name="Pettersson B.M.F."/>
            <person name="Behra P.R.K."/>
            <person name="Ramesh M."/>
            <person name="Das S."/>
            <person name="Dasgupta S."/>
            <person name="Kirsebom L.A."/>
        </authorList>
    </citation>
    <scope>NUCLEOTIDE SEQUENCE</scope>
    <source>
        <strain evidence="3">DSM 44242</strain>
    </source>
</reference>
<evidence type="ECO:0000313" key="4">
    <source>
        <dbReference type="Proteomes" id="UP001141659"/>
    </source>
</evidence>
<organism evidence="3 4">
    <name type="scientific">Mycolicibacterium porcinum</name>
    <dbReference type="NCBI Taxonomy" id="39693"/>
    <lineage>
        <taxon>Bacteria</taxon>
        <taxon>Bacillati</taxon>
        <taxon>Actinomycetota</taxon>
        <taxon>Actinomycetes</taxon>
        <taxon>Mycobacteriales</taxon>
        <taxon>Mycobacteriaceae</taxon>
        <taxon>Mycolicibacterium</taxon>
    </lineage>
</organism>
<dbReference type="PANTHER" id="PTHR31157">
    <property type="entry name" value="SCP DOMAIN-CONTAINING PROTEIN"/>
    <property type="match status" value="1"/>
</dbReference>
<dbReference type="InterPro" id="IPR035940">
    <property type="entry name" value="CAP_sf"/>
</dbReference>
<evidence type="ECO:0000259" key="2">
    <source>
        <dbReference type="Pfam" id="PF00188"/>
    </source>
</evidence>
<dbReference type="AlphaFoldDB" id="A0AAW5TCN8"/>
<evidence type="ECO:0000313" key="3">
    <source>
        <dbReference type="EMBL" id="MCV7392167.1"/>
    </source>
</evidence>
<dbReference type="Proteomes" id="UP001141659">
    <property type="component" value="Unassembled WGS sequence"/>
</dbReference>
<accession>A0AAW5TCN8</accession>